<evidence type="ECO:0000313" key="7">
    <source>
        <dbReference type="EMBL" id="MFD2160415.1"/>
    </source>
</evidence>
<name>A0ABW4ZEV1_9BACT</name>
<dbReference type="SUPFAM" id="SSF74653">
    <property type="entry name" value="TolA/TonB C-terminal domain"/>
    <property type="match status" value="1"/>
</dbReference>
<dbReference type="InterPro" id="IPR037682">
    <property type="entry name" value="TonB_C"/>
</dbReference>
<dbReference type="EMBL" id="JBHUJB010000079">
    <property type="protein sequence ID" value="MFD2160415.1"/>
    <property type="molecule type" value="Genomic_DNA"/>
</dbReference>
<protein>
    <submittedName>
        <fullName evidence="7">TonB family protein</fullName>
    </submittedName>
</protein>
<keyword evidence="2" id="KW-0812">Transmembrane</keyword>
<dbReference type="RefSeq" id="WP_377178761.1">
    <property type="nucleotide sequence ID" value="NZ_JBHUJB010000079.1"/>
</dbReference>
<reference evidence="8" key="1">
    <citation type="journal article" date="2019" name="Int. J. Syst. Evol. Microbiol.">
        <title>The Global Catalogue of Microorganisms (GCM) 10K type strain sequencing project: providing services to taxonomists for standard genome sequencing and annotation.</title>
        <authorList>
            <consortium name="The Broad Institute Genomics Platform"/>
            <consortium name="The Broad Institute Genome Sequencing Center for Infectious Disease"/>
            <person name="Wu L."/>
            <person name="Ma J."/>
        </authorList>
    </citation>
    <scope>NUCLEOTIDE SEQUENCE [LARGE SCALE GENOMIC DNA]</scope>
    <source>
        <strain evidence="8">CCUG 57942</strain>
    </source>
</reference>
<feature type="compositionally biased region" description="Acidic residues" evidence="5">
    <location>
        <begin position="53"/>
        <end position="64"/>
    </location>
</feature>
<gene>
    <name evidence="7" type="ORF">ACFSW8_16040</name>
</gene>
<evidence type="ECO:0000256" key="3">
    <source>
        <dbReference type="ARBA" id="ARBA00022989"/>
    </source>
</evidence>
<evidence type="ECO:0000313" key="8">
    <source>
        <dbReference type="Proteomes" id="UP001597389"/>
    </source>
</evidence>
<keyword evidence="3" id="KW-1133">Transmembrane helix</keyword>
<proteinExistence type="predicted"/>
<accession>A0ABW4ZEV1</accession>
<feature type="region of interest" description="Disordered" evidence="5">
    <location>
        <begin position="116"/>
        <end position="143"/>
    </location>
</feature>
<keyword evidence="4" id="KW-0472">Membrane</keyword>
<evidence type="ECO:0000256" key="1">
    <source>
        <dbReference type="ARBA" id="ARBA00004167"/>
    </source>
</evidence>
<comment type="subcellular location">
    <subcellularLocation>
        <location evidence="1">Membrane</location>
        <topology evidence="1">Single-pass membrane protein</topology>
    </subcellularLocation>
</comment>
<dbReference type="NCBIfam" id="TIGR01352">
    <property type="entry name" value="tonB_Cterm"/>
    <property type="match status" value="1"/>
</dbReference>
<evidence type="ECO:0000256" key="2">
    <source>
        <dbReference type="ARBA" id="ARBA00022692"/>
    </source>
</evidence>
<feature type="region of interest" description="Disordered" evidence="5">
    <location>
        <begin position="48"/>
        <end position="72"/>
    </location>
</feature>
<dbReference type="Gene3D" id="3.30.1150.10">
    <property type="match status" value="1"/>
</dbReference>
<organism evidence="7 8">
    <name type="scientific">Rubritalea tangerina</name>
    <dbReference type="NCBI Taxonomy" id="430798"/>
    <lineage>
        <taxon>Bacteria</taxon>
        <taxon>Pseudomonadati</taxon>
        <taxon>Verrucomicrobiota</taxon>
        <taxon>Verrucomicrobiia</taxon>
        <taxon>Verrucomicrobiales</taxon>
        <taxon>Rubritaleaceae</taxon>
        <taxon>Rubritalea</taxon>
    </lineage>
</organism>
<evidence type="ECO:0000256" key="5">
    <source>
        <dbReference type="SAM" id="MobiDB-lite"/>
    </source>
</evidence>
<evidence type="ECO:0000256" key="4">
    <source>
        <dbReference type="ARBA" id="ARBA00023136"/>
    </source>
</evidence>
<feature type="domain" description="TonB C-terminal" evidence="6">
    <location>
        <begin position="172"/>
        <end position="231"/>
    </location>
</feature>
<feature type="compositionally biased region" description="Polar residues" evidence="5">
    <location>
        <begin position="116"/>
        <end position="137"/>
    </location>
</feature>
<comment type="caution">
    <text evidence="7">The sequence shown here is derived from an EMBL/GenBank/DDBJ whole genome shotgun (WGS) entry which is preliminary data.</text>
</comment>
<sequence>MKIRNVIFGILISSLLVVSLALTRLLKLSSTEEVLELRKIETFQVSKLPEPEAPQEAEPEEIEAEIPPPAPSFDDLRPSVDVDALALPSSETKVPIDASVDIFSIDTAPAILNTPTKKVSNNTKPAARSRVTTSKPPATNKVGLGDLDSKPRLIRKGRVRWPSNVRSKSVKAMLQVEIDESGRIKLIRIVSIEDEELSAQVRAYVRDSRFTPPKKNGVPVRVPFNWPVTFNKP</sequence>
<evidence type="ECO:0000259" key="6">
    <source>
        <dbReference type="Pfam" id="PF03544"/>
    </source>
</evidence>
<dbReference type="Proteomes" id="UP001597389">
    <property type="component" value="Unassembled WGS sequence"/>
</dbReference>
<keyword evidence="8" id="KW-1185">Reference proteome</keyword>
<dbReference type="InterPro" id="IPR006260">
    <property type="entry name" value="TonB/TolA_C"/>
</dbReference>
<dbReference type="Pfam" id="PF03544">
    <property type="entry name" value="TonB_C"/>
    <property type="match status" value="1"/>
</dbReference>